<feature type="region of interest" description="Disordered" evidence="7">
    <location>
        <begin position="1"/>
        <end position="44"/>
    </location>
</feature>
<dbReference type="Pfam" id="PF01545">
    <property type="entry name" value="Cation_efflux"/>
    <property type="match status" value="1"/>
</dbReference>
<comment type="similarity">
    <text evidence="2">Belongs to the cation diffusion facilitator (CDF) transporter (TC 2.A.4) family.</text>
</comment>
<evidence type="ECO:0000259" key="10">
    <source>
        <dbReference type="Pfam" id="PF16916"/>
    </source>
</evidence>
<keyword evidence="3" id="KW-0813">Transport</keyword>
<dbReference type="SUPFAM" id="SSF161111">
    <property type="entry name" value="Cation efflux protein transmembrane domain-like"/>
    <property type="match status" value="1"/>
</dbReference>
<protein>
    <submittedName>
        <fullName evidence="11">Cation diffusion facilitator family transporter</fullName>
    </submittedName>
</protein>
<sequence>MTHQRPQSHHQDAFHQGHAHDHGCRPGSEPSHEHGHGHGHGHGAKGWRQWIRHAIRPHSHDAADSIDSAIESSAAGIRAVKVSLVALAVTAILQLLVVTVSGSVALLADTVHNLSDAFTALPLWIAFVLGRRAATRRYTYGFGRAEDLAGLFVVLMIGLSALVAGWESIRRLIDPVTVHNVGWVAVAGVIGFAGNEAVAVYRIRVGRRIGSAALVADGLHARTDGLTSLAVVLGAAGVAAGFPLADPLIGLVITIAILAVLRTAGRDVFRRLMDAVDPATVDTAEGALAALPGVRSVRRVRMRWIGHELHADVDLVIDADDSTQAHCLAHDAEHELTHAVPRLRTAVVHAYPATHDHPADER</sequence>
<dbReference type="NCBIfam" id="TIGR01297">
    <property type="entry name" value="CDF"/>
    <property type="match status" value="1"/>
</dbReference>
<evidence type="ECO:0000313" key="12">
    <source>
        <dbReference type="Proteomes" id="UP000295151"/>
    </source>
</evidence>
<dbReference type="Pfam" id="PF16916">
    <property type="entry name" value="ZT_dimer"/>
    <property type="match status" value="1"/>
</dbReference>
<evidence type="ECO:0000256" key="2">
    <source>
        <dbReference type="ARBA" id="ARBA00008114"/>
    </source>
</evidence>
<dbReference type="GO" id="GO:0015086">
    <property type="term" value="F:cadmium ion transmembrane transporter activity"/>
    <property type="evidence" value="ECO:0007669"/>
    <property type="project" value="TreeGrafter"/>
</dbReference>
<dbReference type="Gene3D" id="3.30.70.1350">
    <property type="entry name" value="Cation efflux protein, cytoplasmic domain"/>
    <property type="match status" value="1"/>
</dbReference>
<feature type="transmembrane region" description="Helical" evidence="8">
    <location>
        <begin position="224"/>
        <end position="242"/>
    </location>
</feature>
<accession>A0A4R7TH70</accession>
<dbReference type="GO" id="GO:0005886">
    <property type="term" value="C:plasma membrane"/>
    <property type="evidence" value="ECO:0007669"/>
    <property type="project" value="TreeGrafter"/>
</dbReference>
<organism evidence="11 12">
    <name type="scientific">Kribbella voronezhensis</name>
    <dbReference type="NCBI Taxonomy" id="2512212"/>
    <lineage>
        <taxon>Bacteria</taxon>
        <taxon>Bacillati</taxon>
        <taxon>Actinomycetota</taxon>
        <taxon>Actinomycetes</taxon>
        <taxon>Propionibacteriales</taxon>
        <taxon>Kribbellaceae</taxon>
        <taxon>Kribbella</taxon>
    </lineage>
</organism>
<feature type="transmembrane region" description="Helical" evidence="8">
    <location>
        <begin position="151"/>
        <end position="169"/>
    </location>
</feature>
<evidence type="ECO:0000259" key="9">
    <source>
        <dbReference type="Pfam" id="PF01545"/>
    </source>
</evidence>
<feature type="transmembrane region" description="Helical" evidence="8">
    <location>
        <begin position="248"/>
        <end position="265"/>
    </location>
</feature>
<keyword evidence="4 8" id="KW-0812">Transmembrane</keyword>
<evidence type="ECO:0000256" key="5">
    <source>
        <dbReference type="ARBA" id="ARBA00022989"/>
    </source>
</evidence>
<feature type="domain" description="Cation efflux protein cytoplasmic" evidence="10">
    <location>
        <begin position="278"/>
        <end position="350"/>
    </location>
</feature>
<feature type="domain" description="Cation efflux protein transmembrane" evidence="9">
    <location>
        <begin position="80"/>
        <end position="273"/>
    </location>
</feature>
<dbReference type="GO" id="GO:0006882">
    <property type="term" value="P:intracellular zinc ion homeostasis"/>
    <property type="evidence" value="ECO:0007669"/>
    <property type="project" value="TreeGrafter"/>
</dbReference>
<dbReference type="EMBL" id="SOCE01000001">
    <property type="protein sequence ID" value="TDU90827.1"/>
    <property type="molecule type" value="Genomic_DNA"/>
</dbReference>
<evidence type="ECO:0000256" key="3">
    <source>
        <dbReference type="ARBA" id="ARBA00022448"/>
    </source>
</evidence>
<dbReference type="OrthoDB" id="9813655at2"/>
<dbReference type="Gene3D" id="1.20.1510.10">
    <property type="entry name" value="Cation efflux protein transmembrane domain"/>
    <property type="match status" value="1"/>
</dbReference>
<feature type="transmembrane region" description="Helical" evidence="8">
    <location>
        <begin position="114"/>
        <end position="130"/>
    </location>
</feature>
<dbReference type="InterPro" id="IPR027470">
    <property type="entry name" value="Cation_efflux_CTD"/>
</dbReference>
<dbReference type="PANTHER" id="PTHR43840">
    <property type="entry name" value="MITOCHONDRIAL METAL TRANSPORTER 1-RELATED"/>
    <property type="match status" value="1"/>
</dbReference>
<dbReference type="PANTHER" id="PTHR43840:SF15">
    <property type="entry name" value="MITOCHONDRIAL METAL TRANSPORTER 1-RELATED"/>
    <property type="match status" value="1"/>
</dbReference>
<proteinExistence type="inferred from homology"/>
<comment type="caution">
    <text evidence="11">The sequence shown here is derived from an EMBL/GenBank/DDBJ whole genome shotgun (WGS) entry which is preliminary data.</text>
</comment>
<dbReference type="GO" id="GO:0015093">
    <property type="term" value="F:ferrous iron transmembrane transporter activity"/>
    <property type="evidence" value="ECO:0007669"/>
    <property type="project" value="TreeGrafter"/>
</dbReference>
<dbReference type="FunFam" id="1.20.1510.10:FF:000006">
    <property type="entry name" value="Divalent cation efflux transporter"/>
    <property type="match status" value="1"/>
</dbReference>
<evidence type="ECO:0000256" key="1">
    <source>
        <dbReference type="ARBA" id="ARBA00004141"/>
    </source>
</evidence>
<dbReference type="InterPro" id="IPR058533">
    <property type="entry name" value="Cation_efflux_TM"/>
</dbReference>
<comment type="subcellular location">
    <subcellularLocation>
        <location evidence="1">Membrane</location>
        <topology evidence="1">Multi-pass membrane protein</topology>
    </subcellularLocation>
</comment>
<name>A0A4R7TH70_9ACTN</name>
<keyword evidence="12" id="KW-1185">Reference proteome</keyword>
<dbReference type="InterPro" id="IPR036837">
    <property type="entry name" value="Cation_efflux_CTD_sf"/>
</dbReference>
<dbReference type="GO" id="GO:0015341">
    <property type="term" value="F:zinc efflux antiporter activity"/>
    <property type="evidence" value="ECO:0007669"/>
    <property type="project" value="TreeGrafter"/>
</dbReference>
<gene>
    <name evidence="11" type="ORF">EV138_4426</name>
</gene>
<keyword evidence="6 8" id="KW-0472">Membrane</keyword>
<dbReference type="AlphaFoldDB" id="A0A4R7TH70"/>
<dbReference type="Proteomes" id="UP000295151">
    <property type="component" value="Unassembled WGS sequence"/>
</dbReference>
<reference evidence="11 12" key="1">
    <citation type="submission" date="2019-03" db="EMBL/GenBank/DDBJ databases">
        <title>Genomic Encyclopedia of Type Strains, Phase III (KMG-III): the genomes of soil and plant-associated and newly described type strains.</title>
        <authorList>
            <person name="Whitman W."/>
        </authorList>
    </citation>
    <scope>NUCLEOTIDE SEQUENCE [LARGE SCALE GENOMIC DNA]</scope>
    <source>
        <strain evidence="11 12">VKM Ac-2575</strain>
    </source>
</reference>
<dbReference type="InterPro" id="IPR027469">
    <property type="entry name" value="Cation_efflux_TMD_sf"/>
</dbReference>
<feature type="transmembrane region" description="Helical" evidence="8">
    <location>
        <begin position="84"/>
        <end position="108"/>
    </location>
</feature>
<evidence type="ECO:0000256" key="4">
    <source>
        <dbReference type="ARBA" id="ARBA00022692"/>
    </source>
</evidence>
<feature type="compositionally biased region" description="Basic and acidic residues" evidence="7">
    <location>
        <begin position="9"/>
        <end position="36"/>
    </location>
</feature>
<feature type="transmembrane region" description="Helical" evidence="8">
    <location>
        <begin position="181"/>
        <end position="203"/>
    </location>
</feature>
<keyword evidence="5 8" id="KW-1133">Transmembrane helix</keyword>
<dbReference type="SUPFAM" id="SSF160240">
    <property type="entry name" value="Cation efflux protein cytoplasmic domain-like"/>
    <property type="match status" value="1"/>
</dbReference>
<dbReference type="RefSeq" id="WP_133980681.1">
    <property type="nucleotide sequence ID" value="NZ_SOCE01000001.1"/>
</dbReference>
<evidence type="ECO:0000256" key="6">
    <source>
        <dbReference type="ARBA" id="ARBA00023136"/>
    </source>
</evidence>
<evidence type="ECO:0000256" key="7">
    <source>
        <dbReference type="SAM" id="MobiDB-lite"/>
    </source>
</evidence>
<evidence type="ECO:0000313" key="11">
    <source>
        <dbReference type="EMBL" id="TDU90827.1"/>
    </source>
</evidence>
<dbReference type="InterPro" id="IPR050291">
    <property type="entry name" value="CDF_Transporter"/>
</dbReference>
<dbReference type="InterPro" id="IPR002524">
    <property type="entry name" value="Cation_efflux"/>
</dbReference>
<evidence type="ECO:0000256" key="8">
    <source>
        <dbReference type="SAM" id="Phobius"/>
    </source>
</evidence>